<feature type="domain" description="Ig-like" evidence="11">
    <location>
        <begin position="211"/>
        <end position="287"/>
    </location>
</feature>
<dbReference type="SMART" id="SM00407">
    <property type="entry name" value="IGc1"/>
    <property type="match status" value="1"/>
</dbReference>
<dbReference type="InterPro" id="IPR013783">
    <property type="entry name" value="Ig-like_fold"/>
</dbReference>
<organism evidence="12">
    <name type="scientific">Balaenoptera musculus</name>
    <name type="common">Blue whale</name>
    <dbReference type="NCBI Taxonomy" id="9771"/>
    <lineage>
        <taxon>Eukaryota</taxon>
        <taxon>Metazoa</taxon>
        <taxon>Chordata</taxon>
        <taxon>Craniata</taxon>
        <taxon>Vertebrata</taxon>
        <taxon>Euteleostomi</taxon>
        <taxon>Mammalia</taxon>
        <taxon>Eutheria</taxon>
        <taxon>Laurasiatheria</taxon>
        <taxon>Artiodactyla</taxon>
        <taxon>Whippomorpha</taxon>
        <taxon>Cetacea</taxon>
        <taxon>Mysticeti</taxon>
        <taxon>Balaenopteridae</taxon>
        <taxon>Balaenoptera</taxon>
    </lineage>
</organism>
<feature type="chain" id="PRO_5034433567" evidence="10">
    <location>
        <begin position="23"/>
        <end position="384"/>
    </location>
</feature>
<dbReference type="InterPro" id="IPR011161">
    <property type="entry name" value="MHC_I-like_Ag-recog"/>
</dbReference>
<dbReference type="Pfam" id="PF07654">
    <property type="entry name" value="C1-set"/>
    <property type="match status" value="1"/>
</dbReference>
<evidence type="ECO:0000256" key="4">
    <source>
        <dbReference type="ARBA" id="ARBA00022451"/>
    </source>
</evidence>
<dbReference type="GO" id="GO:0006955">
    <property type="term" value="P:immune response"/>
    <property type="evidence" value="ECO:0007669"/>
    <property type="project" value="TreeGrafter"/>
</dbReference>
<evidence type="ECO:0000256" key="1">
    <source>
        <dbReference type="ARBA" id="ARBA00002297"/>
    </source>
</evidence>
<dbReference type="InterPro" id="IPR011162">
    <property type="entry name" value="MHC_I/II-like_Ag-recog"/>
</dbReference>
<evidence type="ECO:0000259" key="11">
    <source>
        <dbReference type="PROSITE" id="PS50835"/>
    </source>
</evidence>
<keyword evidence="4" id="KW-0490">MHC I</keyword>
<dbReference type="PANTHER" id="PTHR16675">
    <property type="entry name" value="MHC CLASS I-RELATED"/>
    <property type="match status" value="1"/>
</dbReference>
<name>A0A8C0D1Y6_BALMU</name>
<evidence type="ECO:0000256" key="8">
    <source>
        <dbReference type="RuleBase" id="RU004439"/>
    </source>
</evidence>
<dbReference type="SUPFAM" id="SSF48726">
    <property type="entry name" value="Immunoglobulin"/>
    <property type="match status" value="1"/>
</dbReference>
<proteinExistence type="inferred from homology"/>
<dbReference type="Gene3D" id="3.30.500.10">
    <property type="entry name" value="MHC class I-like antigen recognition-like"/>
    <property type="match status" value="1"/>
</dbReference>
<keyword evidence="6 9" id="KW-0472">Membrane</keyword>
<comment type="function">
    <text evidence="1">Involved in the presentation of foreign antigens to the immune system.</text>
</comment>
<keyword evidence="9" id="KW-0812">Transmembrane</keyword>
<feature type="transmembrane region" description="Helical" evidence="9">
    <location>
        <begin position="305"/>
        <end position="325"/>
    </location>
</feature>
<comment type="similarity">
    <text evidence="3 8">Belongs to the MHC class I family.</text>
</comment>
<keyword evidence="10" id="KW-0732">Signal</keyword>
<dbReference type="GeneTree" id="ENSGT01120000271826"/>
<dbReference type="AlphaFoldDB" id="A0A8C0D1Y6"/>
<evidence type="ECO:0000256" key="5">
    <source>
        <dbReference type="ARBA" id="ARBA00022859"/>
    </source>
</evidence>
<dbReference type="InterPro" id="IPR037055">
    <property type="entry name" value="MHC_I-like_Ag-recog_sf"/>
</dbReference>
<dbReference type="Ensembl" id="ENSBMST00010015150.1">
    <property type="protein sequence ID" value="ENSBMSP00010013652.1"/>
    <property type="gene ID" value="ENSBMSG00010009436.1"/>
</dbReference>
<feature type="signal peptide" evidence="10">
    <location>
        <begin position="1"/>
        <end position="22"/>
    </location>
</feature>
<dbReference type="GO" id="GO:0042605">
    <property type="term" value="F:peptide antigen binding"/>
    <property type="evidence" value="ECO:0007669"/>
    <property type="project" value="TreeGrafter"/>
</dbReference>
<dbReference type="GO" id="GO:0002476">
    <property type="term" value="P:antigen processing and presentation of endogenous peptide antigen via MHC class Ib"/>
    <property type="evidence" value="ECO:0007669"/>
    <property type="project" value="TreeGrafter"/>
</dbReference>
<dbReference type="InterPro" id="IPR007110">
    <property type="entry name" value="Ig-like_dom"/>
</dbReference>
<dbReference type="PROSITE" id="PS50835">
    <property type="entry name" value="IG_LIKE"/>
    <property type="match status" value="1"/>
</dbReference>
<evidence type="ECO:0000256" key="10">
    <source>
        <dbReference type="SAM" id="SignalP"/>
    </source>
</evidence>
<dbReference type="InterPro" id="IPR050208">
    <property type="entry name" value="MHC_class-I_related"/>
</dbReference>
<protein>
    <submittedName>
        <fullName evidence="12">Major histocompatibility complex, class I, E</fullName>
    </submittedName>
</protein>
<evidence type="ECO:0000313" key="12">
    <source>
        <dbReference type="Ensembl" id="ENSBMSP00010013652.1"/>
    </source>
</evidence>
<dbReference type="Pfam" id="PF00129">
    <property type="entry name" value="MHC_I"/>
    <property type="match status" value="1"/>
</dbReference>
<dbReference type="GO" id="GO:0009897">
    <property type="term" value="C:external side of plasma membrane"/>
    <property type="evidence" value="ECO:0007669"/>
    <property type="project" value="TreeGrafter"/>
</dbReference>
<dbReference type="GO" id="GO:0001916">
    <property type="term" value="P:positive regulation of T cell mediated cytotoxicity"/>
    <property type="evidence" value="ECO:0007669"/>
    <property type="project" value="TreeGrafter"/>
</dbReference>
<dbReference type="GO" id="GO:0005102">
    <property type="term" value="F:signaling receptor binding"/>
    <property type="evidence" value="ECO:0007669"/>
    <property type="project" value="TreeGrafter"/>
</dbReference>
<dbReference type="PRINTS" id="PR01638">
    <property type="entry name" value="MHCCLASSI"/>
</dbReference>
<comment type="subcellular location">
    <subcellularLocation>
        <location evidence="2">Membrane</location>
        <topology evidence="2">Single-pass type I membrane protein</topology>
    </subcellularLocation>
</comment>
<dbReference type="PROSITE" id="PS00290">
    <property type="entry name" value="IG_MHC"/>
    <property type="match status" value="1"/>
</dbReference>
<dbReference type="OMA" id="PETERWI"/>
<evidence type="ECO:0000256" key="3">
    <source>
        <dbReference type="ARBA" id="ARBA00006909"/>
    </source>
</evidence>
<dbReference type="GO" id="GO:0002486">
    <property type="term" value="P:antigen processing and presentation of endogenous peptide antigen via MHC class I via ER pathway, TAP-independent"/>
    <property type="evidence" value="ECO:0007669"/>
    <property type="project" value="TreeGrafter"/>
</dbReference>
<dbReference type="GO" id="GO:0030670">
    <property type="term" value="C:phagocytic vesicle membrane"/>
    <property type="evidence" value="ECO:0007669"/>
    <property type="project" value="UniProtKB-ARBA"/>
</dbReference>
<keyword evidence="9" id="KW-1133">Transmembrane helix</keyword>
<dbReference type="InterPro" id="IPR003597">
    <property type="entry name" value="Ig_C1-set"/>
</dbReference>
<dbReference type="GO" id="GO:0005615">
    <property type="term" value="C:extracellular space"/>
    <property type="evidence" value="ECO:0007669"/>
    <property type="project" value="TreeGrafter"/>
</dbReference>
<reference evidence="12" key="1">
    <citation type="submission" date="2023-09" db="UniProtKB">
        <authorList>
            <consortium name="Ensembl"/>
        </authorList>
    </citation>
    <scope>IDENTIFICATION</scope>
</reference>
<dbReference type="GO" id="GO:0042612">
    <property type="term" value="C:MHC class I protein complex"/>
    <property type="evidence" value="ECO:0007669"/>
    <property type="project" value="UniProtKB-KW"/>
</dbReference>
<dbReference type="PANTHER" id="PTHR16675:SF251">
    <property type="entry name" value="HLA CLASS I HISTOCOMPATIBILITY ANTIGEN, C ALPHA CHAIN"/>
    <property type="match status" value="1"/>
</dbReference>
<dbReference type="Gene3D" id="2.60.40.10">
    <property type="entry name" value="Immunoglobulins"/>
    <property type="match status" value="1"/>
</dbReference>
<sequence length="384" mass="43706">HDYLKRLLKILLLLGLPWRSSSHSLRNFYTGVSRPGRGEPPFISVGYVDDTQFVRFDSDDPNPRMEPRAPWVEQEGPEYWDRNSRIYKHHAQTFRVNLNTLRGYYNQSESLTPLWMYGCEVKQDGRLLRGYRHLASGGADYLALNEDLRSWTAVDTAAQITKLKWEGSGEAERDRNYLEGTCVEWLSRHLETGKDSLQRCEFSDSSSSDPPKTHVTCHPISDREVTLRCRALDVYPSEITLTWQRDGEDLTQDMELGETRPSGERNLPEEQRYMCHVQHEGLPEPITLRWDRKGDGWSTHRPHGIIVGLVLLVVTGAVVAGAVIWRKKHSGREGREGSEFSCLTGGVSSPGRSLPALFLGNTIHTYVLTSLELSANTYPSVKYM</sequence>
<evidence type="ECO:0000256" key="6">
    <source>
        <dbReference type="ARBA" id="ARBA00023136"/>
    </source>
</evidence>
<accession>A0A8C0D1Y6</accession>
<dbReference type="FunFam" id="3.30.500.10:FF:000001">
    <property type="entry name" value="H-2 class I histocompatibility antigen, alpha chain"/>
    <property type="match status" value="1"/>
</dbReference>
<dbReference type="GO" id="GO:0098553">
    <property type="term" value="C:lumenal side of endoplasmic reticulum membrane"/>
    <property type="evidence" value="ECO:0007669"/>
    <property type="project" value="UniProtKB-ARBA"/>
</dbReference>
<keyword evidence="5" id="KW-0391">Immunity</keyword>
<dbReference type="CDD" id="cd07698">
    <property type="entry name" value="IgC1_MHC_I_alpha3"/>
    <property type="match status" value="1"/>
</dbReference>
<dbReference type="InterPro" id="IPR003006">
    <property type="entry name" value="Ig/MHC_CS"/>
</dbReference>
<dbReference type="InterPro" id="IPR036179">
    <property type="entry name" value="Ig-like_dom_sf"/>
</dbReference>
<evidence type="ECO:0000256" key="7">
    <source>
        <dbReference type="ARBA" id="ARBA00023180"/>
    </source>
</evidence>
<evidence type="ECO:0000256" key="2">
    <source>
        <dbReference type="ARBA" id="ARBA00004479"/>
    </source>
</evidence>
<keyword evidence="7" id="KW-0325">Glycoprotein</keyword>
<dbReference type="SUPFAM" id="SSF54452">
    <property type="entry name" value="MHC antigen-recognition domain"/>
    <property type="match status" value="1"/>
</dbReference>
<dbReference type="InterPro" id="IPR001039">
    <property type="entry name" value="MHC_I_a_a1/a2"/>
</dbReference>
<evidence type="ECO:0000256" key="9">
    <source>
        <dbReference type="SAM" id="Phobius"/>
    </source>
</evidence>